<proteinExistence type="predicted"/>
<feature type="compositionally biased region" description="Polar residues" evidence="1">
    <location>
        <begin position="704"/>
        <end position="716"/>
    </location>
</feature>
<dbReference type="Proteomes" id="UP000182444">
    <property type="component" value="Chromosome 1E"/>
</dbReference>
<accession>A0A1H6PT65</accession>
<keyword evidence="2" id="KW-1133">Transmembrane helix</keyword>
<evidence type="ECO:0000313" key="5">
    <source>
        <dbReference type="Proteomes" id="UP000182444"/>
    </source>
</evidence>
<dbReference type="GO" id="GO:0047429">
    <property type="term" value="F:nucleoside triphosphate diphosphatase activity"/>
    <property type="evidence" value="ECO:0007669"/>
    <property type="project" value="TreeGrafter"/>
</dbReference>
<evidence type="ECO:0000256" key="1">
    <source>
        <dbReference type="SAM" id="MobiDB-lite"/>
    </source>
</evidence>
<feature type="region of interest" description="Disordered" evidence="1">
    <location>
        <begin position="1"/>
        <end position="129"/>
    </location>
</feature>
<dbReference type="Gene3D" id="3.40.720.10">
    <property type="entry name" value="Alkaline Phosphatase, subunit A"/>
    <property type="match status" value="1"/>
</dbReference>
<organism evidence="3 5">
    <name type="scientific">Yarrowia lipolytica</name>
    <name type="common">Candida lipolytica</name>
    <dbReference type="NCBI Taxonomy" id="4952"/>
    <lineage>
        <taxon>Eukaryota</taxon>
        <taxon>Fungi</taxon>
        <taxon>Dikarya</taxon>
        <taxon>Ascomycota</taxon>
        <taxon>Saccharomycotina</taxon>
        <taxon>Dipodascomycetes</taxon>
        <taxon>Dipodascales</taxon>
        <taxon>Dipodascales incertae sedis</taxon>
        <taxon>Yarrowia</taxon>
    </lineage>
</organism>
<dbReference type="Pfam" id="PF01663">
    <property type="entry name" value="Phosphodiest"/>
    <property type="match status" value="1"/>
</dbReference>
<dbReference type="VEuPathDB" id="FungiDB:YALI0_E09042g"/>
<dbReference type="RefSeq" id="XP_503718.1">
    <property type="nucleotide sequence ID" value="XM_503718.1"/>
</dbReference>
<dbReference type="PANTHER" id="PTHR10151:SF120">
    <property type="entry name" value="BIS(5'-ADENOSYL)-TRIPHOSPHATASE"/>
    <property type="match status" value="1"/>
</dbReference>
<sequence>MRHSIDTPADDYSDSELLSDSNMDMDADELDAEILDGLGNGKKLGMSKPKNQKKAKKSVKIEVPAASDESPAYDESSPYGGQGLDYEGGDQSRDASGENLTSSQDQPKTVHWPEEDIDENYPDAIPLKEVKKPKKNTLKSIIKKGKSKFGGNSSEDSSSYSLLGGGRRSSLSGGRSGRYNKVNFNRFATDSSDEDSDADSDFGQISIDVENRPRRKVRHQNTKTLNLLLFALLIIAVYFILTLTFGGNTGPKGRPSTYKSREKILLNNGTHDFHPTTLVISLDGFHPHYISPELTPHLDNLMRKESGAPYMLPSFPTSTFPNHWTLITGLYPSSHGIVGNTFFDPDLNKQFVNTDPSRSRDVAFWGGEPIWQTLSYQNVSTAVHMWPGSEANWLPEDAPLIVDPFNQTEALYKKLDRLTEWLDRPIQTRPELMLTYVPTVDTLGHVHGISGSELEQGIHEVDLLVGAFREALDNRNLTDVVNLVVLSDHGMAPTSDERLIFLDDLIDVGQIDHLDGWPLVGLRPGNNMTESELFNILKKQEPENESWKVYTRKNLPARWNFGGKTGGRYQNRLAPVWIIPKTGWSILTHDDYAKMDNSYQPHGTHGYDNRDILMRALFLGSGPYFPDFKFEPFSNVNVYSILCDTLHVYPSKNDAQPLTKALVRLNDDWQDDSDLYPGVDFSTSVVEGSTYDELYRTEGHANGSVPTNGQEPSSQKGGKKQSWADYLKGQTNEAIDWLADKWAGIVGHD</sequence>
<dbReference type="GO" id="GO:0009141">
    <property type="term" value="P:nucleoside triphosphate metabolic process"/>
    <property type="evidence" value="ECO:0007669"/>
    <property type="project" value="TreeGrafter"/>
</dbReference>
<dbReference type="AlphaFoldDB" id="A0A1H6PT65"/>
<feature type="transmembrane region" description="Helical" evidence="2">
    <location>
        <begin position="224"/>
        <end position="246"/>
    </location>
</feature>
<dbReference type="GeneID" id="2912517"/>
<dbReference type="CDD" id="cd16018">
    <property type="entry name" value="Enpp"/>
    <property type="match status" value="1"/>
</dbReference>
<keyword evidence="2" id="KW-0812">Transmembrane</keyword>
<reference evidence="3 5" key="1">
    <citation type="journal article" date="2016" name="PLoS ONE">
        <title>Sequence Assembly of Yarrowia lipolytica Strain W29/CLIB89 Shows Transposable Element Diversity.</title>
        <authorList>
            <person name="Magnan C."/>
            <person name="Yu J."/>
            <person name="Chang I."/>
            <person name="Jahn E."/>
            <person name="Kanomata Y."/>
            <person name="Wu J."/>
            <person name="Zeller M."/>
            <person name="Oakes M."/>
            <person name="Baldi P."/>
            <person name="Sandmeyer S."/>
        </authorList>
    </citation>
    <scope>NUCLEOTIDE SEQUENCE [LARGE SCALE GENOMIC DNA]</scope>
    <source>
        <strain evidence="3">CLIB89</strain>
        <strain evidence="5">CLIB89(W29)</strain>
    </source>
</reference>
<reference evidence="4 6" key="2">
    <citation type="submission" date="2018-07" db="EMBL/GenBank/DDBJ databases">
        <title>Draft Genome Assemblies for Five Robust Yarrowia lipolytica Strains Exhibiting High Lipid Production and Pentose Sugar Utilization and Sugar Alcohol Secretion from Undetoxified Lignocellulosic Biomass Hydrolysates.</title>
        <authorList>
            <consortium name="DOE Joint Genome Institute"/>
            <person name="Walker C."/>
            <person name="Ryu S."/>
            <person name="Na H."/>
            <person name="Zane M."/>
            <person name="LaButti K."/>
            <person name="Lipzen A."/>
            <person name="Haridas S."/>
            <person name="Barry K."/>
            <person name="Grigoriev I.V."/>
            <person name="Quarterman J."/>
            <person name="Slininger P."/>
            <person name="Dien B."/>
            <person name="Trinh C.T."/>
        </authorList>
    </citation>
    <scope>NUCLEOTIDE SEQUENCE [LARGE SCALE GENOMIC DNA]</scope>
    <source>
        <strain evidence="4 6">YB392</strain>
    </source>
</reference>
<dbReference type="FunFam" id="3.30.1360.180:FF:000003">
    <property type="entry name" value="Type I phosphodiesterase/nucleotide pyrophosphatase family protein"/>
    <property type="match status" value="1"/>
</dbReference>
<dbReference type="SUPFAM" id="SSF53649">
    <property type="entry name" value="Alkaline phosphatase-like"/>
    <property type="match status" value="1"/>
</dbReference>
<dbReference type="EMBL" id="KZ858964">
    <property type="protein sequence ID" value="RDW27354.1"/>
    <property type="molecule type" value="Genomic_DNA"/>
</dbReference>
<gene>
    <name evidence="4" type="ORF">B0I71DRAFT_22171</name>
    <name evidence="3" type="ORF">YALI1_E11154g</name>
</gene>
<evidence type="ECO:0000313" key="4">
    <source>
        <dbReference type="EMBL" id="RDW27354.1"/>
    </source>
</evidence>
<evidence type="ECO:0000256" key="2">
    <source>
        <dbReference type="SAM" id="Phobius"/>
    </source>
</evidence>
<dbReference type="OrthoDB" id="415411at2759"/>
<name>A0A1H6PT65_YARLL</name>
<dbReference type="Proteomes" id="UP000256601">
    <property type="component" value="Unassembled WGS sequence"/>
</dbReference>
<feature type="compositionally biased region" description="Low complexity" evidence="1">
    <location>
        <begin position="149"/>
        <end position="173"/>
    </location>
</feature>
<dbReference type="InterPro" id="IPR017850">
    <property type="entry name" value="Alkaline_phosphatase_core_sf"/>
</dbReference>
<protein>
    <submittedName>
        <fullName evidence="4">Alkaline-phosphatase-like protein</fullName>
    </submittedName>
</protein>
<dbReference type="eggNOG" id="KOG2645">
    <property type="taxonomic scope" value="Eukaryota"/>
</dbReference>
<dbReference type="InterPro" id="IPR002591">
    <property type="entry name" value="Phosphodiest/P_Trfase"/>
</dbReference>
<feature type="compositionally biased region" description="Acidic residues" evidence="1">
    <location>
        <begin position="23"/>
        <end position="34"/>
    </location>
</feature>
<feature type="compositionally biased region" description="Polar residues" evidence="1">
    <location>
        <begin position="98"/>
        <end position="107"/>
    </location>
</feature>
<dbReference type="PANTHER" id="PTHR10151">
    <property type="entry name" value="ECTONUCLEOTIDE PYROPHOSPHATASE/PHOSPHODIESTERASE"/>
    <property type="match status" value="1"/>
</dbReference>
<feature type="region of interest" description="Disordered" evidence="1">
    <location>
        <begin position="145"/>
        <end position="175"/>
    </location>
</feature>
<dbReference type="EMBL" id="CP017557">
    <property type="protein sequence ID" value="AOW05151.1"/>
    <property type="molecule type" value="Genomic_DNA"/>
</dbReference>
<dbReference type="KEGG" id="yli:2912517"/>
<evidence type="ECO:0000313" key="3">
    <source>
        <dbReference type="EMBL" id="AOW05151.1"/>
    </source>
</evidence>
<evidence type="ECO:0000313" key="6">
    <source>
        <dbReference type="Proteomes" id="UP000256601"/>
    </source>
</evidence>
<feature type="region of interest" description="Disordered" evidence="1">
    <location>
        <begin position="698"/>
        <end position="722"/>
    </location>
</feature>
<dbReference type="GO" id="GO:0017111">
    <property type="term" value="F:ribonucleoside triphosphate phosphatase activity"/>
    <property type="evidence" value="ECO:0007669"/>
    <property type="project" value="TreeGrafter"/>
</dbReference>
<dbReference type="Gene3D" id="3.30.1360.180">
    <property type="match status" value="1"/>
</dbReference>
<dbReference type="VEuPathDB" id="FungiDB:YALI1_E11154g"/>
<keyword evidence="2" id="KW-0472">Membrane</keyword>